<keyword evidence="4 6" id="KW-0862">Zinc</keyword>
<evidence type="ECO:0000256" key="7">
    <source>
        <dbReference type="RuleBase" id="RU361183"/>
    </source>
</evidence>
<keyword evidence="2 6" id="KW-0479">Metal-binding</keyword>
<dbReference type="PANTHER" id="PTHR10127">
    <property type="entry name" value="DISCOIDIN, CUB, EGF, LAMININ , AND ZINC METALLOPROTEASE DOMAIN CONTAINING"/>
    <property type="match status" value="1"/>
</dbReference>
<keyword evidence="1 6" id="KW-0645">Protease</keyword>
<feature type="binding site" evidence="6">
    <location>
        <position position="243"/>
    </location>
    <ligand>
        <name>Zn(2+)</name>
        <dbReference type="ChEBI" id="CHEBI:29105"/>
        <note>catalytic</note>
    </ligand>
</feature>
<dbReference type="InterPro" id="IPR024079">
    <property type="entry name" value="MetalloPept_cat_dom_sf"/>
</dbReference>
<evidence type="ECO:0000256" key="3">
    <source>
        <dbReference type="ARBA" id="ARBA00022801"/>
    </source>
</evidence>
<dbReference type="PANTHER" id="PTHR10127:SF780">
    <property type="entry name" value="METALLOENDOPEPTIDASE"/>
    <property type="match status" value="1"/>
</dbReference>
<dbReference type="Proteomes" id="UP001642540">
    <property type="component" value="Unassembled WGS sequence"/>
</dbReference>
<dbReference type="EMBL" id="CAXLJM020000009">
    <property type="protein sequence ID" value="CAL8075780.1"/>
    <property type="molecule type" value="Genomic_DNA"/>
</dbReference>
<dbReference type="SUPFAM" id="SSF55486">
    <property type="entry name" value="Metalloproteases ('zincins'), catalytic domain"/>
    <property type="match status" value="1"/>
</dbReference>
<evidence type="ECO:0000256" key="4">
    <source>
        <dbReference type="ARBA" id="ARBA00022833"/>
    </source>
</evidence>
<evidence type="ECO:0000256" key="2">
    <source>
        <dbReference type="ARBA" id="ARBA00022723"/>
    </source>
</evidence>
<evidence type="ECO:0000256" key="8">
    <source>
        <dbReference type="SAM" id="MobiDB-lite"/>
    </source>
</evidence>
<evidence type="ECO:0000256" key="1">
    <source>
        <dbReference type="ARBA" id="ARBA00022670"/>
    </source>
</evidence>
<feature type="region of interest" description="Disordered" evidence="8">
    <location>
        <begin position="1"/>
        <end position="22"/>
    </location>
</feature>
<dbReference type="Pfam" id="PF01400">
    <property type="entry name" value="Astacin"/>
    <property type="match status" value="1"/>
</dbReference>
<dbReference type="PRINTS" id="PR00480">
    <property type="entry name" value="ASTACIN"/>
</dbReference>
<feature type="compositionally biased region" description="Polar residues" evidence="8">
    <location>
        <begin position="8"/>
        <end position="22"/>
    </location>
</feature>
<evidence type="ECO:0000313" key="10">
    <source>
        <dbReference type="EMBL" id="CAL8075780.1"/>
    </source>
</evidence>
<keyword evidence="11" id="KW-1185">Reference proteome</keyword>
<evidence type="ECO:0000256" key="5">
    <source>
        <dbReference type="ARBA" id="ARBA00023049"/>
    </source>
</evidence>
<dbReference type="Gene3D" id="3.40.390.10">
    <property type="entry name" value="Collagenase (Catalytic Domain)"/>
    <property type="match status" value="1"/>
</dbReference>
<name>A0ABP1PSN0_9HEXA</name>
<reference evidence="10 11" key="1">
    <citation type="submission" date="2024-08" db="EMBL/GenBank/DDBJ databases">
        <authorList>
            <person name="Cucini C."/>
            <person name="Frati F."/>
        </authorList>
    </citation>
    <scope>NUCLEOTIDE SEQUENCE [LARGE SCALE GENOMIC DNA]</scope>
</reference>
<comment type="caution">
    <text evidence="10">The sequence shown here is derived from an EMBL/GenBank/DDBJ whole genome shotgun (WGS) entry which is preliminary data.</text>
</comment>
<feature type="active site" evidence="6">
    <location>
        <position position="240"/>
    </location>
</feature>
<evidence type="ECO:0000259" key="9">
    <source>
        <dbReference type="PROSITE" id="PS51864"/>
    </source>
</evidence>
<dbReference type="PROSITE" id="PS51864">
    <property type="entry name" value="ASTACIN"/>
    <property type="match status" value="1"/>
</dbReference>
<dbReference type="InterPro" id="IPR001506">
    <property type="entry name" value="Peptidase_M12A"/>
</dbReference>
<feature type="binding site" evidence="6">
    <location>
        <position position="249"/>
    </location>
    <ligand>
        <name>Zn(2+)</name>
        <dbReference type="ChEBI" id="CHEBI:29105"/>
        <note>catalytic</note>
    </ligand>
</feature>
<dbReference type="EC" id="3.4.24.-" evidence="7"/>
<proteinExistence type="predicted"/>
<gene>
    <name evidence="10" type="ORF">ODALV1_LOCUS3281</name>
</gene>
<sequence>MHVESKPVATSPTDQRLDMTSSSNITVQAQLTSTELPANETTNLNIGNQSETVEEFLRCGTILKRPNNSYNEEIIVPPQQGDQERVSELDLKITRALEEAVSIQATERPMLDAAIDNSTKITSDQTKTQTERLNGTVPTRVNITINKWDQRVIFFIDPCFDVVERMMIENGVWMIQQRLKGCLDFGVNNSTQLPSGDCIPILKSNTTCGSTIIGKADGDDGTIILLKSIQCMSTGDILHELAHALGIPHEQQRPDRDQYVTINWSNIKNEYVRNFQIELGTQTFGLPYNIKSEMQYPSNAFSKNGKPTIVQKNGDLIKPSWKFQESDFMKLRKLYCQ</sequence>
<dbReference type="SMART" id="SM00235">
    <property type="entry name" value="ZnMc"/>
    <property type="match status" value="1"/>
</dbReference>
<organism evidence="10 11">
    <name type="scientific">Orchesella dallaii</name>
    <dbReference type="NCBI Taxonomy" id="48710"/>
    <lineage>
        <taxon>Eukaryota</taxon>
        <taxon>Metazoa</taxon>
        <taxon>Ecdysozoa</taxon>
        <taxon>Arthropoda</taxon>
        <taxon>Hexapoda</taxon>
        <taxon>Collembola</taxon>
        <taxon>Entomobryomorpha</taxon>
        <taxon>Entomobryoidea</taxon>
        <taxon>Orchesellidae</taxon>
        <taxon>Orchesellinae</taxon>
        <taxon>Orchesella</taxon>
    </lineage>
</organism>
<keyword evidence="5 6" id="KW-0482">Metalloprotease</keyword>
<evidence type="ECO:0000256" key="6">
    <source>
        <dbReference type="PROSITE-ProRule" id="PRU01211"/>
    </source>
</evidence>
<comment type="caution">
    <text evidence="6">Lacks conserved residue(s) required for the propagation of feature annotation.</text>
</comment>
<feature type="domain" description="Peptidase M12A" evidence="9">
    <location>
        <begin position="134"/>
        <end position="337"/>
    </location>
</feature>
<feature type="binding site" evidence="6">
    <location>
        <position position="239"/>
    </location>
    <ligand>
        <name>Zn(2+)</name>
        <dbReference type="ChEBI" id="CHEBI:29105"/>
        <note>catalytic</note>
    </ligand>
</feature>
<keyword evidence="3 6" id="KW-0378">Hydrolase</keyword>
<accession>A0ABP1PSN0</accession>
<protein>
    <recommendedName>
        <fullName evidence="7">Metalloendopeptidase</fullName>
        <ecNumber evidence="7">3.4.24.-</ecNumber>
    </recommendedName>
</protein>
<dbReference type="InterPro" id="IPR006026">
    <property type="entry name" value="Peptidase_Metallo"/>
</dbReference>
<evidence type="ECO:0000313" key="11">
    <source>
        <dbReference type="Proteomes" id="UP001642540"/>
    </source>
</evidence>
<comment type="cofactor">
    <cofactor evidence="6 7">
        <name>Zn(2+)</name>
        <dbReference type="ChEBI" id="CHEBI:29105"/>
    </cofactor>
    <text evidence="6 7">Binds 1 zinc ion per subunit.</text>
</comment>